<evidence type="ECO:0000256" key="1">
    <source>
        <dbReference type="SAM" id="Phobius"/>
    </source>
</evidence>
<keyword evidence="1" id="KW-0472">Membrane</keyword>
<gene>
    <name evidence="2" type="ORF">LTRI10_LOCUS43750</name>
</gene>
<evidence type="ECO:0000313" key="2">
    <source>
        <dbReference type="EMBL" id="CAL1403846.1"/>
    </source>
</evidence>
<dbReference type="PANTHER" id="PTHR33736:SF18">
    <property type="entry name" value="F-BOX DOMAIN-CONTAINING PROTEIN"/>
    <property type="match status" value="1"/>
</dbReference>
<feature type="transmembrane region" description="Helical" evidence="1">
    <location>
        <begin position="326"/>
        <end position="347"/>
    </location>
</feature>
<sequence length="348" mass="38024">MVALQSVDSSSNSGSSATISAVHHDVLRSHILNRLDGPALAALSSASPDLRSTISTDDELWRNICASTWPSVNNPELASLIPTFNHGYRSFFSDSFPAIHLSGATGNPDPEITGLISAVDIYYGDSPIFSKVAETETVTSWFQTAPFRIELLEAKEVVPTGIRDYSAGSAAAGKEAEDAWLRQLEENLRVSWIVIDPAGRRSANLSSGVAVAARHHWLTGEVQVKFSTVAAEGAEGEGGEAAECGVVVTCGGEEGGEVHVRDIYLGMEDMEGRSLCGRDSLGILRGAMEGERRRRVETREEGKEKYERFLERKREWKRRVERREKVLDTLCVATGVAFFLTFLAFLLM</sequence>
<name>A0AAV2FZX3_9ROSI</name>
<keyword evidence="1" id="KW-0812">Transmembrane</keyword>
<dbReference type="InterPro" id="IPR036047">
    <property type="entry name" value="F-box-like_dom_sf"/>
</dbReference>
<proteinExistence type="predicted"/>
<keyword evidence="3" id="KW-1185">Reference proteome</keyword>
<dbReference type="InterPro" id="IPR045283">
    <property type="entry name" value="AT3G44326-like"/>
</dbReference>
<evidence type="ECO:0000313" key="3">
    <source>
        <dbReference type="Proteomes" id="UP001497516"/>
    </source>
</evidence>
<dbReference type="PANTHER" id="PTHR33736">
    <property type="entry name" value="F-BOX PROTEIN-RELATED"/>
    <property type="match status" value="1"/>
</dbReference>
<organism evidence="2 3">
    <name type="scientific">Linum trigynum</name>
    <dbReference type="NCBI Taxonomy" id="586398"/>
    <lineage>
        <taxon>Eukaryota</taxon>
        <taxon>Viridiplantae</taxon>
        <taxon>Streptophyta</taxon>
        <taxon>Embryophyta</taxon>
        <taxon>Tracheophyta</taxon>
        <taxon>Spermatophyta</taxon>
        <taxon>Magnoliopsida</taxon>
        <taxon>eudicotyledons</taxon>
        <taxon>Gunneridae</taxon>
        <taxon>Pentapetalae</taxon>
        <taxon>rosids</taxon>
        <taxon>fabids</taxon>
        <taxon>Malpighiales</taxon>
        <taxon>Linaceae</taxon>
        <taxon>Linum</taxon>
    </lineage>
</organism>
<dbReference type="EMBL" id="OZ034820">
    <property type="protein sequence ID" value="CAL1403846.1"/>
    <property type="molecule type" value="Genomic_DNA"/>
</dbReference>
<dbReference type="Proteomes" id="UP001497516">
    <property type="component" value="Chromosome 7"/>
</dbReference>
<keyword evidence="1" id="KW-1133">Transmembrane helix</keyword>
<reference evidence="2 3" key="1">
    <citation type="submission" date="2024-04" db="EMBL/GenBank/DDBJ databases">
        <authorList>
            <person name="Fracassetti M."/>
        </authorList>
    </citation>
    <scope>NUCLEOTIDE SEQUENCE [LARGE SCALE GENOMIC DNA]</scope>
</reference>
<dbReference type="AlphaFoldDB" id="A0AAV2FZX3"/>
<accession>A0AAV2FZX3</accession>
<evidence type="ECO:0008006" key="4">
    <source>
        <dbReference type="Google" id="ProtNLM"/>
    </source>
</evidence>
<protein>
    <recommendedName>
        <fullName evidence="4">F-box protein</fullName>
    </recommendedName>
</protein>
<dbReference type="SUPFAM" id="SSF81383">
    <property type="entry name" value="F-box domain"/>
    <property type="match status" value="1"/>
</dbReference>